<dbReference type="Pfam" id="PF07859">
    <property type="entry name" value="Abhydrolase_3"/>
    <property type="match status" value="1"/>
</dbReference>
<feature type="chain" id="PRO_5003658921" evidence="2">
    <location>
        <begin position="20"/>
        <end position="332"/>
    </location>
</feature>
<dbReference type="Proteomes" id="UP000009309">
    <property type="component" value="Unassembled WGS sequence"/>
</dbReference>
<organism evidence="4 5">
    <name type="scientific">Fibrisoma limi BUZ 3</name>
    <dbReference type="NCBI Taxonomy" id="1185876"/>
    <lineage>
        <taxon>Bacteria</taxon>
        <taxon>Pseudomonadati</taxon>
        <taxon>Bacteroidota</taxon>
        <taxon>Cytophagia</taxon>
        <taxon>Cytophagales</taxon>
        <taxon>Spirosomataceae</taxon>
        <taxon>Fibrisoma</taxon>
    </lineage>
</organism>
<dbReference type="EC" id="3.1.1.-" evidence="4"/>
<keyword evidence="5" id="KW-1185">Reference proteome</keyword>
<evidence type="ECO:0000313" key="4">
    <source>
        <dbReference type="EMBL" id="CCH53596.1"/>
    </source>
</evidence>
<evidence type="ECO:0000313" key="5">
    <source>
        <dbReference type="Proteomes" id="UP000009309"/>
    </source>
</evidence>
<gene>
    <name evidence="4" type="ORF">BN8_02704</name>
</gene>
<evidence type="ECO:0000259" key="3">
    <source>
        <dbReference type="Pfam" id="PF07859"/>
    </source>
</evidence>
<accession>I2GI71</accession>
<dbReference type="eggNOG" id="COG0657">
    <property type="taxonomic scope" value="Bacteria"/>
</dbReference>
<dbReference type="AlphaFoldDB" id="I2GI71"/>
<dbReference type="EMBL" id="CAIT01000006">
    <property type="protein sequence ID" value="CCH53596.1"/>
    <property type="molecule type" value="Genomic_DNA"/>
</dbReference>
<dbReference type="OrthoDB" id="9815425at2"/>
<comment type="caution">
    <text evidence="4">The sequence shown here is derived from an EMBL/GenBank/DDBJ whole genome shotgun (WGS) entry which is preliminary data.</text>
</comment>
<dbReference type="RefSeq" id="WP_009282176.1">
    <property type="nucleotide sequence ID" value="NZ_CAIT01000006.1"/>
</dbReference>
<keyword evidence="2" id="KW-0732">Signal</keyword>
<dbReference type="SUPFAM" id="SSF53474">
    <property type="entry name" value="alpha/beta-Hydrolases"/>
    <property type="match status" value="1"/>
</dbReference>
<feature type="domain" description="Alpha/beta hydrolase fold-3" evidence="3">
    <location>
        <begin position="95"/>
        <end position="302"/>
    </location>
</feature>
<sequence>MKLVVGVILFSVTSLVATAQPCQTGRLDPRVAAALRDVLTDLPSSQTASVEQIRDVKIKTPAFPKSDVQYQSITADRIPIQIYNPAHATGLPIIIGYHPGGFVTPILPFMEYEFWRQAKTYNAIVFAVDYRVAPEHPFPAAVNDAYNAFRWVVANGHRYGGDTSRIAVLGLSAGGNLAAVVCQKAKKEGIAKAIKLQILNCPSTDDPRNAAQHPSYQQYASGYFLTKAFCQYYIQMYAPDAATTNPEIAPLHSENVAGLPPALIITAEFDPLRDEGHAYAERLRKAGVPVQYTCFPGQIHCLLGLPPDAEQLNEVDTLVLNAMNTIVVKKKK</sequence>
<dbReference type="PANTHER" id="PTHR48081">
    <property type="entry name" value="AB HYDROLASE SUPERFAMILY PROTEIN C4A8.06C"/>
    <property type="match status" value="1"/>
</dbReference>
<proteinExistence type="predicted"/>
<keyword evidence="1 4" id="KW-0378">Hydrolase</keyword>
<dbReference type="Gene3D" id="3.40.50.1820">
    <property type="entry name" value="alpha/beta hydrolase"/>
    <property type="match status" value="1"/>
</dbReference>
<feature type="signal peptide" evidence="2">
    <location>
        <begin position="1"/>
        <end position="19"/>
    </location>
</feature>
<protein>
    <submittedName>
        <fullName evidence="4">Alpha/beta hydrolase fold-3 domain protein</fullName>
        <ecNumber evidence="4">3.1.1.-</ecNumber>
    </submittedName>
</protein>
<reference evidence="4 5" key="1">
    <citation type="journal article" date="2012" name="J. Bacteriol.">
        <title>Genome Sequence of the Filamentous Bacterium Fibrisoma limi BUZ 3T.</title>
        <authorList>
            <person name="Filippini M."/>
            <person name="Qi W."/>
            <person name="Jaenicke S."/>
            <person name="Goesmann A."/>
            <person name="Smits T.H."/>
            <person name="Bagheri H.C."/>
        </authorList>
    </citation>
    <scope>NUCLEOTIDE SEQUENCE [LARGE SCALE GENOMIC DNA]</scope>
    <source>
        <strain evidence="5">BUZ 3T</strain>
    </source>
</reference>
<dbReference type="InterPro" id="IPR029058">
    <property type="entry name" value="AB_hydrolase_fold"/>
</dbReference>
<dbReference type="InterPro" id="IPR013094">
    <property type="entry name" value="AB_hydrolase_3"/>
</dbReference>
<dbReference type="GO" id="GO:0016787">
    <property type="term" value="F:hydrolase activity"/>
    <property type="evidence" value="ECO:0007669"/>
    <property type="project" value="UniProtKB-KW"/>
</dbReference>
<evidence type="ECO:0000256" key="1">
    <source>
        <dbReference type="ARBA" id="ARBA00022801"/>
    </source>
</evidence>
<dbReference type="STRING" id="1185876.BN8_02704"/>
<dbReference type="InterPro" id="IPR050300">
    <property type="entry name" value="GDXG_lipolytic_enzyme"/>
</dbReference>
<name>I2GI71_9BACT</name>
<dbReference type="PANTHER" id="PTHR48081:SF8">
    <property type="entry name" value="ALPHA_BETA HYDROLASE FOLD-3 DOMAIN-CONTAINING PROTEIN-RELATED"/>
    <property type="match status" value="1"/>
</dbReference>
<evidence type="ECO:0000256" key="2">
    <source>
        <dbReference type="SAM" id="SignalP"/>
    </source>
</evidence>